<dbReference type="InterPro" id="IPR001304">
    <property type="entry name" value="C-type_lectin-like"/>
</dbReference>
<dbReference type="SMART" id="SM00034">
    <property type="entry name" value="CLECT"/>
    <property type="match status" value="1"/>
</dbReference>
<sequence>MLSSKLVCFALASLAFGQLNIVASEETIAVCPTNFVQVAGKCLLLDGKWKNFYESDRHCQSLNAGLLSIDNPTELNAINKWLPIVAPHTPELWTSGNKLGGTADYYWQSIGQKAAYLPWRVGQPTPTTGDCLTLLANVTMTAEETIMSEHRLAVKACTQWAPHICQAPVQIFKTQLCLNTNAFFEAKVPV</sequence>
<gene>
    <name evidence="3" type="primary">Dere\GG21855</name>
    <name evidence="3" type="synonym">dere_GLEANR_6633</name>
    <name evidence="3" type="synonym">GG21855</name>
    <name evidence="3" type="ORF">Dere_GG21855</name>
</gene>
<dbReference type="Pfam" id="PF00059">
    <property type="entry name" value="Lectin_C"/>
    <property type="match status" value="1"/>
</dbReference>
<dbReference type="AlphaFoldDB" id="B3NMN4"/>
<protein>
    <recommendedName>
        <fullName evidence="2">C-type lectin domain-containing protein</fullName>
    </recommendedName>
</protein>
<evidence type="ECO:0000313" key="4">
    <source>
        <dbReference type="Proteomes" id="UP000008711"/>
    </source>
</evidence>
<dbReference type="SUPFAM" id="SSF56436">
    <property type="entry name" value="C-type lectin-like"/>
    <property type="match status" value="1"/>
</dbReference>
<organism evidence="3 4">
    <name type="scientific">Drosophila erecta</name>
    <name type="common">Fruit fly</name>
    <dbReference type="NCBI Taxonomy" id="7220"/>
    <lineage>
        <taxon>Eukaryota</taxon>
        <taxon>Metazoa</taxon>
        <taxon>Ecdysozoa</taxon>
        <taxon>Arthropoda</taxon>
        <taxon>Hexapoda</taxon>
        <taxon>Insecta</taxon>
        <taxon>Pterygota</taxon>
        <taxon>Neoptera</taxon>
        <taxon>Endopterygota</taxon>
        <taxon>Diptera</taxon>
        <taxon>Brachycera</taxon>
        <taxon>Muscomorpha</taxon>
        <taxon>Ephydroidea</taxon>
        <taxon>Drosophilidae</taxon>
        <taxon>Drosophila</taxon>
        <taxon>Sophophora</taxon>
    </lineage>
</organism>
<dbReference type="HOGENOM" id="CLU_1416522_0_0_1"/>
<dbReference type="Gene3D" id="3.10.100.10">
    <property type="entry name" value="Mannose-Binding Protein A, subunit A"/>
    <property type="match status" value="1"/>
</dbReference>
<dbReference type="InterPro" id="IPR016186">
    <property type="entry name" value="C-type_lectin-like/link_sf"/>
</dbReference>
<dbReference type="InterPro" id="IPR016187">
    <property type="entry name" value="CTDL_fold"/>
</dbReference>
<dbReference type="FunFam" id="3.10.100.10:FF:000144">
    <property type="entry name" value="RE45003p"/>
    <property type="match status" value="1"/>
</dbReference>
<keyword evidence="1" id="KW-0732">Signal</keyword>
<dbReference type="Proteomes" id="UP000008711">
    <property type="component" value="Unassembled WGS sequence"/>
</dbReference>
<dbReference type="KEGG" id="der:6547049"/>
<dbReference type="PROSITE" id="PS50041">
    <property type="entry name" value="C_TYPE_LECTIN_2"/>
    <property type="match status" value="1"/>
</dbReference>
<dbReference type="PhylomeDB" id="B3NMN4"/>
<dbReference type="CDD" id="cd00037">
    <property type="entry name" value="CLECT"/>
    <property type="match status" value="1"/>
</dbReference>
<feature type="chain" id="PRO_5002795091" description="C-type lectin domain-containing protein" evidence="1">
    <location>
        <begin position="18"/>
        <end position="190"/>
    </location>
</feature>
<dbReference type="eggNOG" id="KOG4297">
    <property type="taxonomic scope" value="Eukaryota"/>
</dbReference>
<feature type="domain" description="C-type lectin" evidence="2">
    <location>
        <begin position="38"/>
        <end position="166"/>
    </location>
</feature>
<reference evidence="3 4" key="2">
    <citation type="journal article" date="2008" name="Bioinformatics">
        <title>Assembly reconciliation.</title>
        <authorList>
            <person name="Zimin A.V."/>
            <person name="Smith D.R."/>
            <person name="Sutton G."/>
            <person name="Yorke J.A."/>
        </authorList>
    </citation>
    <scope>NUCLEOTIDE SEQUENCE [LARGE SCALE GENOMIC DNA]</scope>
    <source>
        <strain evidence="3 4">TSC#14021-0224.01</strain>
    </source>
</reference>
<evidence type="ECO:0000256" key="1">
    <source>
        <dbReference type="SAM" id="SignalP"/>
    </source>
</evidence>
<dbReference type="EMBL" id="CH954179">
    <property type="protein sequence ID" value="EDV55038.1"/>
    <property type="molecule type" value="Genomic_DNA"/>
</dbReference>
<evidence type="ECO:0000259" key="2">
    <source>
        <dbReference type="PROSITE" id="PS50041"/>
    </source>
</evidence>
<feature type="signal peptide" evidence="1">
    <location>
        <begin position="1"/>
        <end position="17"/>
    </location>
</feature>
<evidence type="ECO:0000313" key="3">
    <source>
        <dbReference type="EMBL" id="EDV55038.1"/>
    </source>
</evidence>
<proteinExistence type="predicted"/>
<name>B3NMN4_DROER</name>
<accession>B3NMN4</accession>
<dbReference type="OMA" id="LWTSGNK"/>
<reference evidence="3 4" key="1">
    <citation type="journal article" date="2007" name="Nature">
        <title>Evolution of genes and genomes on the Drosophila phylogeny.</title>
        <authorList>
            <consortium name="Drosophila 12 Genomes Consortium"/>
            <person name="Clark A.G."/>
            <person name="Eisen M.B."/>
            <person name="Smith D.R."/>
            <person name="Bergman C.M."/>
            <person name="Oliver B."/>
            <person name="Markow T.A."/>
            <person name="Kaufman T.C."/>
            <person name="Kellis M."/>
            <person name="Gelbart W."/>
            <person name="Iyer V.N."/>
            <person name="Pollard D.A."/>
            <person name="Sackton T.B."/>
            <person name="Larracuente A.M."/>
            <person name="Singh N.D."/>
            <person name="Abad J.P."/>
            <person name="Abt D.N."/>
            <person name="Adryan B."/>
            <person name="Aguade M."/>
            <person name="Akashi H."/>
            <person name="Anderson W.W."/>
            <person name="Aquadro C.F."/>
            <person name="Ardell D.H."/>
            <person name="Arguello R."/>
            <person name="Artieri C.G."/>
            <person name="Barbash D.A."/>
            <person name="Barker D."/>
            <person name="Barsanti P."/>
            <person name="Batterham P."/>
            <person name="Batzoglou S."/>
            <person name="Begun D."/>
            <person name="Bhutkar A."/>
            <person name="Blanco E."/>
            <person name="Bosak S.A."/>
            <person name="Bradley R.K."/>
            <person name="Brand A.D."/>
            <person name="Brent M.R."/>
            <person name="Brooks A.N."/>
            <person name="Brown R.H."/>
            <person name="Butlin R.K."/>
            <person name="Caggese C."/>
            <person name="Calvi B.R."/>
            <person name="Bernardo de Carvalho A."/>
            <person name="Caspi A."/>
            <person name="Castrezana S."/>
            <person name="Celniker S.E."/>
            <person name="Chang J.L."/>
            <person name="Chapple C."/>
            <person name="Chatterji S."/>
            <person name="Chinwalla A."/>
            <person name="Civetta A."/>
            <person name="Clifton S.W."/>
            <person name="Comeron J.M."/>
            <person name="Costello J.C."/>
            <person name="Coyne J.A."/>
            <person name="Daub J."/>
            <person name="David R.G."/>
            <person name="Delcher A.L."/>
            <person name="Delehaunty K."/>
            <person name="Do C.B."/>
            <person name="Ebling H."/>
            <person name="Edwards K."/>
            <person name="Eickbush T."/>
            <person name="Evans J.D."/>
            <person name="Filipski A."/>
            <person name="Findeiss S."/>
            <person name="Freyhult E."/>
            <person name="Fulton L."/>
            <person name="Fulton R."/>
            <person name="Garcia A.C."/>
            <person name="Gardiner A."/>
            <person name="Garfield D.A."/>
            <person name="Garvin B.E."/>
            <person name="Gibson G."/>
            <person name="Gilbert D."/>
            <person name="Gnerre S."/>
            <person name="Godfrey J."/>
            <person name="Good R."/>
            <person name="Gotea V."/>
            <person name="Gravely B."/>
            <person name="Greenberg A.J."/>
            <person name="Griffiths-Jones S."/>
            <person name="Gross S."/>
            <person name="Guigo R."/>
            <person name="Gustafson E.A."/>
            <person name="Haerty W."/>
            <person name="Hahn M.W."/>
            <person name="Halligan D.L."/>
            <person name="Halpern A.L."/>
            <person name="Halter G.M."/>
            <person name="Han M.V."/>
            <person name="Heger A."/>
            <person name="Hillier L."/>
            <person name="Hinrichs A.S."/>
            <person name="Holmes I."/>
            <person name="Hoskins R.A."/>
            <person name="Hubisz M.J."/>
            <person name="Hultmark D."/>
            <person name="Huntley M.A."/>
            <person name="Jaffe D.B."/>
            <person name="Jagadeeshan S."/>
            <person name="Jeck W.R."/>
            <person name="Johnson J."/>
            <person name="Jones C.D."/>
            <person name="Jordan W.C."/>
            <person name="Karpen G.H."/>
            <person name="Kataoka E."/>
            <person name="Keightley P.D."/>
            <person name="Kheradpour P."/>
            <person name="Kirkness E.F."/>
            <person name="Koerich L.B."/>
            <person name="Kristiansen K."/>
            <person name="Kudrna D."/>
            <person name="Kulathinal R.J."/>
            <person name="Kumar S."/>
            <person name="Kwok R."/>
            <person name="Lander E."/>
            <person name="Langley C.H."/>
            <person name="Lapoint R."/>
            <person name="Lazzaro B.P."/>
            <person name="Lee S.J."/>
            <person name="Levesque L."/>
            <person name="Li R."/>
            <person name="Lin C.F."/>
            <person name="Lin M.F."/>
            <person name="Lindblad-Toh K."/>
            <person name="Llopart A."/>
            <person name="Long M."/>
            <person name="Low L."/>
            <person name="Lozovsky E."/>
            <person name="Lu J."/>
            <person name="Luo M."/>
            <person name="Machado C.A."/>
            <person name="Makalowski W."/>
            <person name="Marzo M."/>
            <person name="Matsuda M."/>
            <person name="Matzkin L."/>
            <person name="McAllister B."/>
            <person name="McBride C.S."/>
            <person name="McKernan B."/>
            <person name="McKernan K."/>
            <person name="Mendez-Lago M."/>
            <person name="Minx P."/>
            <person name="Mollenhauer M.U."/>
            <person name="Montooth K."/>
            <person name="Mount S.M."/>
            <person name="Mu X."/>
            <person name="Myers E."/>
            <person name="Negre B."/>
            <person name="Newfeld S."/>
            <person name="Nielsen R."/>
            <person name="Noor M.A."/>
            <person name="O'Grady P."/>
            <person name="Pachter L."/>
            <person name="Papaceit M."/>
            <person name="Parisi M.J."/>
            <person name="Parisi M."/>
            <person name="Parts L."/>
            <person name="Pedersen J.S."/>
            <person name="Pesole G."/>
            <person name="Phillippy A.M."/>
            <person name="Ponting C.P."/>
            <person name="Pop M."/>
            <person name="Porcelli D."/>
            <person name="Powell J.R."/>
            <person name="Prohaska S."/>
            <person name="Pruitt K."/>
            <person name="Puig M."/>
            <person name="Quesneville H."/>
            <person name="Ram K.R."/>
            <person name="Rand D."/>
            <person name="Rasmussen M.D."/>
            <person name="Reed L.K."/>
            <person name="Reenan R."/>
            <person name="Reily A."/>
            <person name="Remington K.A."/>
            <person name="Rieger T.T."/>
            <person name="Ritchie M.G."/>
            <person name="Robin C."/>
            <person name="Rogers Y.H."/>
            <person name="Rohde C."/>
            <person name="Rozas J."/>
            <person name="Rubenfield M.J."/>
            <person name="Ruiz A."/>
            <person name="Russo S."/>
            <person name="Salzberg S.L."/>
            <person name="Sanchez-Gracia A."/>
            <person name="Saranga D.J."/>
            <person name="Sato H."/>
            <person name="Schaeffer S.W."/>
            <person name="Schatz M.C."/>
            <person name="Schlenke T."/>
            <person name="Schwartz R."/>
            <person name="Segarra C."/>
            <person name="Singh R.S."/>
            <person name="Sirot L."/>
            <person name="Sirota M."/>
            <person name="Sisneros N.B."/>
            <person name="Smith C.D."/>
            <person name="Smith T.F."/>
            <person name="Spieth J."/>
            <person name="Stage D.E."/>
            <person name="Stark A."/>
            <person name="Stephan W."/>
            <person name="Strausberg R.L."/>
            <person name="Strempel S."/>
            <person name="Sturgill D."/>
            <person name="Sutton G."/>
            <person name="Sutton G.G."/>
            <person name="Tao W."/>
            <person name="Teichmann S."/>
            <person name="Tobari Y.N."/>
            <person name="Tomimura Y."/>
            <person name="Tsolas J.M."/>
            <person name="Valente V.L."/>
            <person name="Venter E."/>
            <person name="Venter J.C."/>
            <person name="Vicario S."/>
            <person name="Vieira F.G."/>
            <person name="Vilella A.J."/>
            <person name="Villasante A."/>
            <person name="Walenz B."/>
            <person name="Wang J."/>
            <person name="Wasserman M."/>
            <person name="Watts T."/>
            <person name="Wilson D."/>
            <person name="Wilson R.K."/>
            <person name="Wing R.A."/>
            <person name="Wolfner M.F."/>
            <person name="Wong A."/>
            <person name="Wong G.K."/>
            <person name="Wu C.I."/>
            <person name="Wu G."/>
            <person name="Yamamoto D."/>
            <person name="Yang H.P."/>
            <person name="Yang S.P."/>
            <person name="Yorke J.A."/>
            <person name="Yoshida K."/>
            <person name="Zdobnov E."/>
            <person name="Zhang P."/>
            <person name="Zhang Y."/>
            <person name="Zimin A.V."/>
            <person name="Baldwin J."/>
            <person name="Abdouelleil A."/>
            <person name="Abdulkadir J."/>
            <person name="Abebe A."/>
            <person name="Abera B."/>
            <person name="Abreu J."/>
            <person name="Acer S.C."/>
            <person name="Aftuck L."/>
            <person name="Alexander A."/>
            <person name="An P."/>
            <person name="Anderson E."/>
            <person name="Anderson S."/>
            <person name="Arachi H."/>
            <person name="Azer M."/>
            <person name="Bachantsang P."/>
            <person name="Barry A."/>
            <person name="Bayul T."/>
            <person name="Berlin A."/>
            <person name="Bessette D."/>
            <person name="Bloom T."/>
            <person name="Blye J."/>
            <person name="Boguslavskiy L."/>
            <person name="Bonnet C."/>
            <person name="Boukhgalter B."/>
            <person name="Bourzgui I."/>
            <person name="Brown A."/>
            <person name="Cahill P."/>
            <person name="Channer S."/>
            <person name="Cheshatsang Y."/>
            <person name="Chuda L."/>
            <person name="Citroen M."/>
            <person name="Collymore A."/>
            <person name="Cooke P."/>
            <person name="Costello M."/>
            <person name="D'Aco K."/>
            <person name="Daza R."/>
            <person name="De Haan G."/>
            <person name="DeGray S."/>
            <person name="DeMaso C."/>
            <person name="Dhargay N."/>
            <person name="Dooley K."/>
            <person name="Dooley E."/>
            <person name="Doricent M."/>
            <person name="Dorje P."/>
            <person name="Dorjee K."/>
            <person name="Dupes A."/>
            <person name="Elong R."/>
            <person name="Falk J."/>
            <person name="Farina A."/>
            <person name="Faro S."/>
            <person name="Ferguson D."/>
            <person name="Fisher S."/>
            <person name="Foley C.D."/>
            <person name="Franke A."/>
            <person name="Friedrich D."/>
            <person name="Gadbois L."/>
            <person name="Gearin G."/>
            <person name="Gearin C.R."/>
            <person name="Giannoukos G."/>
            <person name="Goode T."/>
            <person name="Graham J."/>
            <person name="Grandbois E."/>
            <person name="Grewal S."/>
            <person name="Gyaltsen K."/>
            <person name="Hafez N."/>
            <person name="Hagos B."/>
            <person name="Hall J."/>
            <person name="Henson C."/>
            <person name="Hollinger A."/>
            <person name="Honan T."/>
            <person name="Huard M.D."/>
            <person name="Hughes L."/>
            <person name="Hurhula B."/>
            <person name="Husby M.E."/>
            <person name="Kamat A."/>
            <person name="Kanga B."/>
            <person name="Kashin S."/>
            <person name="Khazanovich D."/>
            <person name="Kisner P."/>
            <person name="Lance K."/>
            <person name="Lara M."/>
            <person name="Lee W."/>
            <person name="Lennon N."/>
            <person name="Letendre F."/>
            <person name="LeVine R."/>
            <person name="Lipovsky A."/>
            <person name="Liu X."/>
            <person name="Liu J."/>
            <person name="Liu S."/>
            <person name="Lokyitsang T."/>
            <person name="Lokyitsang Y."/>
            <person name="Lubonja R."/>
            <person name="Lui A."/>
            <person name="MacDonald P."/>
            <person name="Magnisalis V."/>
            <person name="Maru K."/>
            <person name="Matthews C."/>
            <person name="McCusker W."/>
            <person name="McDonough S."/>
            <person name="Mehta T."/>
            <person name="Meldrim J."/>
            <person name="Meneus L."/>
            <person name="Mihai O."/>
            <person name="Mihalev A."/>
            <person name="Mihova T."/>
            <person name="Mittelman R."/>
            <person name="Mlenga V."/>
            <person name="Montmayeur A."/>
            <person name="Mulrain L."/>
            <person name="Navidi A."/>
            <person name="Naylor J."/>
            <person name="Negash T."/>
            <person name="Nguyen T."/>
            <person name="Nguyen N."/>
            <person name="Nicol R."/>
            <person name="Norbu C."/>
            <person name="Norbu N."/>
            <person name="Novod N."/>
            <person name="O'Neill B."/>
            <person name="Osman S."/>
            <person name="Markiewicz E."/>
            <person name="Oyono O.L."/>
            <person name="Patti C."/>
            <person name="Phunkhang P."/>
            <person name="Pierre F."/>
            <person name="Priest M."/>
            <person name="Raghuraman S."/>
            <person name="Rege F."/>
            <person name="Reyes R."/>
            <person name="Rise C."/>
            <person name="Rogov P."/>
            <person name="Ross K."/>
            <person name="Ryan E."/>
            <person name="Settipalli S."/>
            <person name="Shea T."/>
            <person name="Sherpa N."/>
            <person name="Shi L."/>
            <person name="Shih D."/>
            <person name="Sparrow T."/>
            <person name="Spaulding J."/>
            <person name="Stalker J."/>
            <person name="Stange-Thomann N."/>
            <person name="Stavropoulos S."/>
            <person name="Stone C."/>
            <person name="Strader C."/>
            <person name="Tesfaye S."/>
            <person name="Thomson T."/>
            <person name="Thoulutsang Y."/>
            <person name="Thoulutsang D."/>
            <person name="Topham K."/>
            <person name="Topping I."/>
            <person name="Tsamla T."/>
            <person name="Vassiliev H."/>
            <person name="Vo A."/>
            <person name="Wangchuk T."/>
            <person name="Wangdi T."/>
            <person name="Weiand M."/>
            <person name="Wilkinson J."/>
            <person name="Wilson A."/>
            <person name="Yadav S."/>
            <person name="Young G."/>
            <person name="Yu Q."/>
            <person name="Zembek L."/>
            <person name="Zhong D."/>
            <person name="Zimmer A."/>
            <person name="Zwirko Z."/>
            <person name="Jaffe D.B."/>
            <person name="Alvarez P."/>
            <person name="Brockman W."/>
            <person name="Butler J."/>
            <person name="Chin C."/>
            <person name="Gnerre S."/>
            <person name="Grabherr M."/>
            <person name="Kleber M."/>
            <person name="Mauceli E."/>
            <person name="MacCallum I."/>
        </authorList>
    </citation>
    <scope>NUCLEOTIDE SEQUENCE [LARGE SCALE GENOMIC DNA]</scope>
    <source>
        <strain evidence="3 4">TSC#14021-0224.01</strain>
    </source>
</reference>
<dbReference type="OrthoDB" id="441660at2759"/>
<keyword evidence="4" id="KW-1185">Reference proteome</keyword>